<evidence type="ECO:0000256" key="5">
    <source>
        <dbReference type="ARBA" id="ARBA00022840"/>
    </source>
</evidence>
<dbReference type="Ensembl" id="ENSPSIT00000014141.1">
    <property type="protein sequence ID" value="ENSPSIP00000014076.1"/>
    <property type="gene ID" value="ENSPSIG00000012626.1"/>
</dbReference>
<reference evidence="8" key="4">
    <citation type="submission" date="2025-09" db="UniProtKB">
        <authorList>
            <consortium name="Ensembl"/>
        </authorList>
    </citation>
    <scope>IDENTIFICATION</scope>
</reference>
<dbReference type="GO" id="GO:0005737">
    <property type="term" value="C:cytoplasm"/>
    <property type="evidence" value="ECO:0007669"/>
    <property type="project" value="TreeGrafter"/>
</dbReference>
<dbReference type="SUPFAM" id="SSF56112">
    <property type="entry name" value="Protein kinase-like (PK-like)"/>
    <property type="match status" value="1"/>
</dbReference>
<dbReference type="Gene3D" id="1.10.167.10">
    <property type="entry name" value="Regulator of G-protein Signalling 4, domain 2"/>
    <property type="match status" value="1"/>
</dbReference>
<name>K7G1B6_PELSI</name>
<evidence type="ECO:0000313" key="9">
    <source>
        <dbReference type="Proteomes" id="UP000007267"/>
    </source>
</evidence>
<dbReference type="EMBL" id="AGCU01158328">
    <property type="status" value="NOT_ANNOTATED_CDS"/>
    <property type="molecule type" value="Genomic_DNA"/>
</dbReference>
<keyword evidence="2" id="KW-0808">Transferase</keyword>
<dbReference type="eggNOG" id="KOG0986">
    <property type="taxonomic scope" value="Eukaryota"/>
</dbReference>
<dbReference type="AlphaFoldDB" id="K7G1B6"/>
<proteinExistence type="predicted"/>
<dbReference type="InterPro" id="IPR016137">
    <property type="entry name" value="RGS"/>
</dbReference>
<dbReference type="Gene3D" id="3.30.200.20">
    <property type="entry name" value="Phosphorylase Kinase, domain 1"/>
    <property type="match status" value="1"/>
</dbReference>
<dbReference type="GO" id="GO:0005524">
    <property type="term" value="F:ATP binding"/>
    <property type="evidence" value="ECO:0007669"/>
    <property type="project" value="UniProtKB-KW"/>
</dbReference>
<keyword evidence="9" id="KW-1185">Reference proteome</keyword>
<dbReference type="InterPro" id="IPR011009">
    <property type="entry name" value="Kinase-like_dom_sf"/>
</dbReference>
<dbReference type="EMBL" id="AGCU01158331">
    <property type="status" value="NOT_ANNOTATED_CDS"/>
    <property type="molecule type" value="Genomic_DNA"/>
</dbReference>
<dbReference type="EMBL" id="AGCU01158333">
    <property type="status" value="NOT_ANNOTATED_CDS"/>
    <property type="molecule type" value="Genomic_DNA"/>
</dbReference>
<evidence type="ECO:0000313" key="8">
    <source>
        <dbReference type="Ensembl" id="ENSPSIP00000014076.1"/>
    </source>
</evidence>
<reference evidence="9" key="1">
    <citation type="submission" date="2011-10" db="EMBL/GenBank/DDBJ databases">
        <authorList>
            <consortium name="Soft-shell Turtle Genome Consortium"/>
        </authorList>
    </citation>
    <scope>NUCLEOTIDE SEQUENCE [LARGE SCALE GENOMIC DNA]</scope>
    <source>
        <strain evidence="9">Daiwa-1</strain>
    </source>
</reference>
<keyword evidence="3" id="KW-0547">Nucleotide-binding</keyword>
<dbReference type="HOGENOM" id="CLU_000288_63_41_1"/>
<dbReference type="GO" id="GO:0004674">
    <property type="term" value="F:protein serine/threonine kinase activity"/>
    <property type="evidence" value="ECO:0007669"/>
    <property type="project" value="UniProtKB-KW"/>
</dbReference>
<dbReference type="PANTHER" id="PTHR24355:SF26">
    <property type="entry name" value="G PROTEIN-COUPLED RECEPTOR KINASE"/>
    <property type="match status" value="1"/>
</dbReference>
<evidence type="ECO:0000256" key="2">
    <source>
        <dbReference type="ARBA" id="ARBA00022679"/>
    </source>
</evidence>
<reference evidence="9" key="2">
    <citation type="journal article" date="2013" name="Nat. Genet.">
        <title>The draft genomes of soft-shell turtle and green sea turtle yield insights into the development and evolution of the turtle-specific body plan.</title>
        <authorList>
            <person name="Wang Z."/>
            <person name="Pascual-Anaya J."/>
            <person name="Zadissa A."/>
            <person name="Li W."/>
            <person name="Niimura Y."/>
            <person name="Huang Z."/>
            <person name="Li C."/>
            <person name="White S."/>
            <person name="Xiong Z."/>
            <person name="Fang D."/>
            <person name="Wang B."/>
            <person name="Ming Y."/>
            <person name="Chen Y."/>
            <person name="Zheng Y."/>
            <person name="Kuraku S."/>
            <person name="Pignatelli M."/>
            <person name="Herrero J."/>
            <person name="Beal K."/>
            <person name="Nozawa M."/>
            <person name="Li Q."/>
            <person name="Wang J."/>
            <person name="Zhang H."/>
            <person name="Yu L."/>
            <person name="Shigenobu S."/>
            <person name="Wang J."/>
            <person name="Liu J."/>
            <person name="Flicek P."/>
            <person name="Searle S."/>
            <person name="Wang J."/>
            <person name="Kuratani S."/>
            <person name="Yin Y."/>
            <person name="Aken B."/>
            <person name="Zhang G."/>
            <person name="Irie N."/>
        </authorList>
    </citation>
    <scope>NUCLEOTIDE SEQUENCE [LARGE SCALE GENOMIC DNA]</scope>
    <source>
        <strain evidence="9">Daiwa-1</strain>
    </source>
</reference>
<dbReference type="PROSITE" id="PS50132">
    <property type="entry name" value="RGS"/>
    <property type="match status" value="1"/>
</dbReference>
<dbReference type="InterPro" id="IPR044926">
    <property type="entry name" value="RGS_subdomain_2"/>
</dbReference>
<dbReference type="EMBL" id="AGCU01158330">
    <property type="status" value="NOT_ANNOTATED_CDS"/>
    <property type="molecule type" value="Genomic_DNA"/>
</dbReference>
<evidence type="ECO:0000256" key="6">
    <source>
        <dbReference type="SAM" id="MobiDB-lite"/>
    </source>
</evidence>
<keyword evidence="5" id="KW-0067">ATP-binding</keyword>
<dbReference type="EMBL" id="AGCU01158329">
    <property type="status" value="NOT_ANNOTATED_CDS"/>
    <property type="molecule type" value="Genomic_DNA"/>
</dbReference>
<organism evidence="8 9">
    <name type="scientific">Pelodiscus sinensis</name>
    <name type="common">Chinese softshell turtle</name>
    <name type="synonym">Trionyx sinensis</name>
    <dbReference type="NCBI Taxonomy" id="13735"/>
    <lineage>
        <taxon>Eukaryota</taxon>
        <taxon>Metazoa</taxon>
        <taxon>Chordata</taxon>
        <taxon>Craniata</taxon>
        <taxon>Vertebrata</taxon>
        <taxon>Euteleostomi</taxon>
        <taxon>Archelosauria</taxon>
        <taxon>Testudinata</taxon>
        <taxon>Testudines</taxon>
        <taxon>Cryptodira</taxon>
        <taxon>Trionychia</taxon>
        <taxon>Trionychidae</taxon>
        <taxon>Pelodiscus</taxon>
    </lineage>
</organism>
<dbReference type="InterPro" id="IPR036305">
    <property type="entry name" value="RGS_sf"/>
</dbReference>
<keyword evidence="4" id="KW-0418">Kinase</keyword>
<evidence type="ECO:0000256" key="1">
    <source>
        <dbReference type="ARBA" id="ARBA00022527"/>
    </source>
</evidence>
<feature type="region of interest" description="Disordered" evidence="6">
    <location>
        <begin position="252"/>
        <end position="275"/>
    </location>
</feature>
<dbReference type="STRING" id="13735.ENSPSIP00000014076"/>
<reference evidence="8" key="3">
    <citation type="submission" date="2025-08" db="UniProtKB">
        <authorList>
            <consortium name="Ensembl"/>
        </authorList>
    </citation>
    <scope>IDENTIFICATION</scope>
</reference>
<dbReference type="Proteomes" id="UP000007267">
    <property type="component" value="Unassembled WGS sequence"/>
</dbReference>
<accession>K7G1B6</accession>
<evidence type="ECO:0000259" key="7">
    <source>
        <dbReference type="PROSITE" id="PS50132"/>
    </source>
</evidence>
<dbReference type="EMBL" id="AGCU01158332">
    <property type="status" value="NOT_ANNOTATED_CDS"/>
    <property type="molecule type" value="Genomic_DNA"/>
</dbReference>
<feature type="domain" description="RGS" evidence="7">
    <location>
        <begin position="110"/>
        <end position="138"/>
    </location>
</feature>
<dbReference type="GeneTree" id="ENSGT00940000164321"/>
<evidence type="ECO:0000256" key="4">
    <source>
        <dbReference type="ARBA" id="ARBA00022777"/>
    </source>
</evidence>
<dbReference type="Gene3D" id="1.10.510.10">
    <property type="entry name" value="Transferase(Phosphotransferase) domain 1"/>
    <property type="match status" value="1"/>
</dbReference>
<protein>
    <recommendedName>
        <fullName evidence="7">RGS domain-containing protein</fullName>
    </recommendedName>
</protein>
<dbReference type="EMBL" id="AGCU01158327">
    <property type="status" value="NOT_ANNOTATED_CDS"/>
    <property type="molecule type" value="Genomic_DNA"/>
</dbReference>
<keyword evidence="1" id="KW-0723">Serine/threonine-protein kinase</keyword>
<dbReference type="PANTHER" id="PTHR24355">
    <property type="entry name" value="G PROTEIN-COUPLED RECEPTOR KINASE/RIBOSOMAL PROTEIN S6 KINASE"/>
    <property type="match status" value="1"/>
</dbReference>
<evidence type="ECO:0000256" key="3">
    <source>
        <dbReference type="ARBA" id="ARBA00022741"/>
    </source>
</evidence>
<dbReference type="GO" id="GO:0009966">
    <property type="term" value="P:regulation of signal transduction"/>
    <property type="evidence" value="ECO:0007669"/>
    <property type="project" value="TreeGrafter"/>
</dbReference>
<dbReference type="SUPFAM" id="SSF48097">
    <property type="entry name" value="Regulator of G-protein signaling, RGS"/>
    <property type="match status" value="1"/>
</dbReference>
<sequence>MVAGELARGRGIVLAGSANSLGSWAWLSAWCSVRVCPALSSGLAAGAHFAQLGLAFPFSSARRCLAGWGGGGKRKGRSKKWREILRFPHISQCDDLRKGLERDYDSLCDQQPIGRLLFRQFCERRLELLRCIRFQDAVVRHPLAASQALGTALSKAVEQKFHPANASLPSALCQSDGDRCRAAAKSVPTGLFCLPPDHPFVSSSNISAGCSSSCLWRGLSAWRVVRVRSPSTPAASRGRRGTFQPLCCSGPRARGKAQLARGPGAQRGGSARGRAQCSTENIPQEMLAGALWRVGLACAYETKDALCLVLTLMNGGDLKFHIYNMGNPGFQDERVTVYAAEICCGLQHLHREGIVSR</sequence>